<dbReference type="PANTHER" id="PTHR14119:SF3">
    <property type="entry name" value="ISOCHORISMATASE DOMAIN-CONTAINING PROTEIN 2"/>
    <property type="match status" value="1"/>
</dbReference>
<feature type="domain" description="Isochorismatase-like" evidence="2">
    <location>
        <begin position="68"/>
        <end position="212"/>
    </location>
</feature>
<evidence type="ECO:0000313" key="4">
    <source>
        <dbReference type="Proteomes" id="UP000775872"/>
    </source>
</evidence>
<gene>
    <name evidence="3" type="ORF">CSOL1703_00001133</name>
</gene>
<reference evidence="3 4" key="2">
    <citation type="submission" date="2021-10" db="EMBL/GenBank/DDBJ databases">
        <authorList>
            <person name="Piombo E."/>
        </authorList>
    </citation>
    <scope>NUCLEOTIDE SEQUENCE [LARGE SCALE GENOMIC DNA]</scope>
</reference>
<dbReference type="InterPro" id="IPR036380">
    <property type="entry name" value="Isochorismatase-like_sf"/>
</dbReference>
<organism evidence="3 4">
    <name type="scientific">Clonostachys solani</name>
    <dbReference type="NCBI Taxonomy" id="160281"/>
    <lineage>
        <taxon>Eukaryota</taxon>
        <taxon>Fungi</taxon>
        <taxon>Dikarya</taxon>
        <taxon>Ascomycota</taxon>
        <taxon>Pezizomycotina</taxon>
        <taxon>Sordariomycetes</taxon>
        <taxon>Hypocreomycetidae</taxon>
        <taxon>Hypocreales</taxon>
        <taxon>Bionectriaceae</taxon>
        <taxon>Clonostachys</taxon>
    </lineage>
</organism>
<dbReference type="Proteomes" id="UP000775872">
    <property type="component" value="Unassembled WGS sequence"/>
</dbReference>
<evidence type="ECO:0000259" key="2">
    <source>
        <dbReference type="Pfam" id="PF00857"/>
    </source>
</evidence>
<dbReference type="Pfam" id="PF00857">
    <property type="entry name" value="Isochorismatase"/>
    <property type="match status" value="1"/>
</dbReference>
<dbReference type="InterPro" id="IPR050993">
    <property type="entry name" value="Isochorismatase_domain"/>
</dbReference>
<evidence type="ECO:0000256" key="1">
    <source>
        <dbReference type="ARBA" id="ARBA00006336"/>
    </source>
</evidence>
<protein>
    <recommendedName>
        <fullName evidence="2">Isochorismatase-like domain-containing protein</fullName>
    </recommendedName>
</protein>
<sequence length="252" mass="27273">MSLFALPTATYKAIPLQCGRRRLQHQLLPIFTRTASPSTPSARPQFHQRTYTMAVNGNQGLRLKNPNIFVCDIQEKFQTAIHEFDKIVLTTKKLLVFANNFSIPVHTTTQTVAKLGPTVPSLASLLTSPAHDKTKFSMYIPPIAAQLAPASSVALVGIESHICITQTALDLRDAGHRVYVIADAVSSCNPAEVTVALDRLRAEPGVTVTTSESWMYETVGDASHPGFKSLLGVVKTSLADTKTVLGALPPKI</sequence>
<dbReference type="Gene3D" id="3.40.50.850">
    <property type="entry name" value="Isochorismatase-like"/>
    <property type="match status" value="1"/>
</dbReference>
<name>A0A9P0EHQ0_9HYPO</name>
<dbReference type="EMBL" id="CABFOC020000035">
    <property type="protein sequence ID" value="CAH0049179.1"/>
    <property type="molecule type" value="Genomic_DNA"/>
</dbReference>
<comment type="similarity">
    <text evidence="1">Belongs to the isochorismatase family.</text>
</comment>
<reference evidence="4" key="1">
    <citation type="submission" date="2019-06" db="EMBL/GenBank/DDBJ databases">
        <authorList>
            <person name="Broberg M."/>
        </authorList>
    </citation>
    <scope>NUCLEOTIDE SEQUENCE [LARGE SCALE GENOMIC DNA]</scope>
</reference>
<dbReference type="AlphaFoldDB" id="A0A9P0EHQ0"/>
<accession>A0A9P0EHQ0</accession>
<evidence type="ECO:0000313" key="3">
    <source>
        <dbReference type="EMBL" id="CAH0049179.1"/>
    </source>
</evidence>
<dbReference type="InterPro" id="IPR000868">
    <property type="entry name" value="Isochorismatase-like_dom"/>
</dbReference>
<dbReference type="OrthoDB" id="5126033at2759"/>
<dbReference type="SUPFAM" id="SSF52499">
    <property type="entry name" value="Isochorismatase-like hydrolases"/>
    <property type="match status" value="1"/>
</dbReference>
<dbReference type="PANTHER" id="PTHR14119">
    <property type="entry name" value="HYDROLASE"/>
    <property type="match status" value="1"/>
</dbReference>
<keyword evidence="4" id="KW-1185">Reference proteome</keyword>
<comment type="caution">
    <text evidence="3">The sequence shown here is derived from an EMBL/GenBank/DDBJ whole genome shotgun (WGS) entry which is preliminary data.</text>
</comment>
<proteinExistence type="inferred from homology"/>